<dbReference type="VEuPathDB" id="PiroplasmaDB:BEWA_053390"/>
<comment type="caution">
    <text evidence="2">The sequence shown here is derived from an EMBL/GenBank/DDBJ whole genome shotgun (WGS) entry which is preliminary data.</text>
</comment>
<gene>
    <name evidence="2" type="ORF">BEWA_053390</name>
</gene>
<organism evidence="2 3">
    <name type="scientific">Theileria equi strain WA</name>
    <dbReference type="NCBI Taxonomy" id="1537102"/>
    <lineage>
        <taxon>Eukaryota</taxon>
        <taxon>Sar</taxon>
        <taxon>Alveolata</taxon>
        <taxon>Apicomplexa</taxon>
        <taxon>Aconoidasida</taxon>
        <taxon>Piroplasmida</taxon>
        <taxon>Theileriidae</taxon>
        <taxon>Theileria</taxon>
    </lineage>
</organism>
<keyword evidence="3" id="KW-1185">Reference proteome</keyword>
<protein>
    <submittedName>
        <fullName evidence="2">Signal peptide containing protein</fullName>
    </submittedName>
</protein>
<evidence type="ECO:0000313" key="2">
    <source>
        <dbReference type="EMBL" id="EKX73284.1"/>
    </source>
</evidence>
<feature type="signal peptide" evidence="1">
    <location>
        <begin position="1"/>
        <end position="19"/>
    </location>
</feature>
<reference evidence="2 3" key="1">
    <citation type="journal article" date="2012" name="BMC Genomics">
        <title>Comparative genomic analysis and phylogenetic position of Theileria equi.</title>
        <authorList>
            <person name="Kappmeyer L.S."/>
            <person name="Thiagarajan M."/>
            <person name="Herndon D.R."/>
            <person name="Ramsay J.D."/>
            <person name="Caler E."/>
            <person name="Djikeng A."/>
            <person name="Gillespie J.J."/>
            <person name="Lau A.O."/>
            <person name="Roalson E.H."/>
            <person name="Silva J.C."/>
            <person name="Silva M.G."/>
            <person name="Suarez C.E."/>
            <person name="Ueti M.W."/>
            <person name="Nene V.M."/>
            <person name="Mealey R.H."/>
            <person name="Knowles D.P."/>
            <person name="Brayton K.A."/>
        </authorList>
    </citation>
    <scope>NUCLEOTIDE SEQUENCE [LARGE SCALE GENOMIC DNA]</scope>
    <source>
        <strain evidence="2 3">WA</strain>
    </source>
</reference>
<sequence length="141" mass="15699">MYSVQVLFVTFIFNFVALAVNPEPSFAGSLNREFWLSLELDQFGEDLASGQIYQGLGSSRAKSANTNLRADKLVLNGIKTSLKIFNFVDSGESVESIEDRFQTRLADDVQFSPETLGSKAIHYYLLNDLGNYRYPKGSVPA</sequence>
<dbReference type="GeneID" id="15802891"/>
<proteinExistence type="predicted"/>
<evidence type="ECO:0000313" key="3">
    <source>
        <dbReference type="Proteomes" id="UP000031512"/>
    </source>
</evidence>
<dbReference type="Proteomes" id="UP000031512">
    <property type="component" value="Unassembled WGS sequence"/>
</dbReference>
<evidence type="ECO:0000256" key="1">
    <source>
        <dbReference type="SAM" id="SignalP"/>
    </source>
</evidence>
<feature type="chain" id="PRO_5003953217" evidence="1">
    <location>
        <begin position="20"/>
        <end position="141"/>
    </location>
</feature>
<dbReference type="RefSeq" id="XP_004832736.1">
    <property type="nucleotide sequence ID" value="XM_004832679.1"/>
</dbReference>
<dbReference type="KEGG" id="beq:BEWA_053390"/>
<name>L1LDE7_THEEQ</name>
<dbReference type="EMBL" id="ACOU01000003">
    <property type="protein sequence ID" value="EKX73284.1"/>
    <property type="molecule type" value="Genomic_DNA"/>
</dbReference>
<accession>L1LDE7</accession>
<dbReference type="AlphaFoldDB" id="L1LDE7"/>
<keyword evidence="1" id="KW-0732">Signal</keyword>